<accession>A0A917M4I1</accession>
<reference evidence="1 2" key="1">
    <citation type="journal article" date="2014" name="Int. J. Syst. Evol. Microbiol.">
        <title>Complete genome sequence of Corynebacterium casei LMG S-19264T (=DSM 44701T), isolated from a smear-ripened cheese.</title>
        <authorList>
            <consortium name="US DOE Joint Genome Institute (JGI-PGF)"/>
            <person name="Walter F."/>
            <person name="Albersmeier A."/>
            <person name="Kalinowski J."/>
            <person name="Ruckert C."/>
        </authorList>
    </citation>
    <scope>NUCLEOTIDE SEQUENCE [LARGE SCALE GENOMIC DNA]</scope>
    <source>
        <strain evidence="1 2">CGMCC 1.15286</strain>
    </source>
</reference>
<dbReference type="Proteomes" id="UP000600247">
    <property type="component" value="Unassembled WGS sequence"/>
</dbReference>
<name>A0A917M4I1_9BACL</name>
<organism evidence="1 2">
    <name type="scientific">Paenibacillus radicis</name>
    <name type="common">ex Gao et al. 2016</name>
    <dbReference type="NCBI Taxonomy" id="1737354"/>
    <lineage>
        <taxon>Bacteria</taxon>
        <taxon>Bacillati</taxon>
        <taxon>Bacillota</taxon>
        <taxon>Bacilli</taxon>
        <taxon>Bacillales</taxon>
        <taxon>Paenibacillaceae</taxon>
        <taxon>Paenibacillus</taxon>
    </lineage>
</organism>
<dbReference type="AlphaFoldDB" id="A0A917M4I1"/>
<evidence type="ECO:0000313" key="2">
    <source>
        <dbReference type="Proteomes" id="UP000600247"/>
    </source>
</evidence>
<evidence type="ECO:0000313" key="1">
    <source>
        <dbReference type="EMBL" id="GGG76808.1"/>
    </source>
</evidence>
<keyword evidence="2" id="KW-1185">Reference proteome</keyword>
<sequence>MLKAMYDRQLGLPPSKEQLQRIIHATPQLAVTSSSLTISPVDGSEYPVIELDGEKYVRGRAFVRYMSQFGNRYSFEFPNTDKLELRCSVDYSKGVPLFGYEEQVFIKLSVLPITYRFEAERLIVEALEPAPQQ</sequence>
<dbReference type="RefSeq" id="WP_188890644.1">
    <property type="nucleotide sequence ID" value="NZ_BMHY01000007.1"/>
</dbReference>
<protein>
    <submittedName>
        <fullName evidence="1">Uncharacterized protein</fullName>
    </submittedName>
</protein>
<dbReference type="EMBL" id="BMHY01000007">
    <property type="protein sequence ID" value="GGG76808.1"/>
    <property type="molecule type" value="Genomic_DNA"/>
</dbReference>
<proteinExistence type="predicted"/>
<gene>
    <name evidence="1" type="ORF">GCM10010918_36690</name>
</gene>
<comment type="caution">
    <text evidence="1">The sequence shown here is derived from an EMBL/GenBank/DDBJ whole genome shotgun (WGS) entry which is preliminary data.</text>
</comment>